<dbReference type="GO" id="GO:0005524">
    <property type="term" value="F:ATP binding"/>
    <property type="evidence" value="ECO:0007669"/>
    <property type="project" value="InterPro"/>
</dbReference>
<proteinExistence type="predicted"/>
<dbReference type="SUPFAM" id="SSF52172">
    <property type="entry name" value="CheY-like"/>
    <property type="match status" value="2"/>
</dbReference>
<dbReference type="Gene3D" id="3.40.50.2300">
    <property type="match status" value="1"/>
</dbReference>
<dbReference type="InterPro" id="IPR011006">
    <property type="entry name" value="CheY-like_superfamily"/>
</dbReference>
<dbReference type="InterPro" id="IPR013815">
    <property type="entry name" value="ATP_grasp_subdomain_1"/>
</dbReference>
<reference evidence="2" key="1">
    <citation type="submission" date="2018-05" db="EMBL/GenBank/DDBJ databases">
        <authorList>
            <person name="Lanie J.A."/>
            <person name="Ng W.-L."/>
            <person name="Kazmierczak K.M."/>
            <person name="Andrzejewski T.M."/>
            <person name="Davidsen T.M."/>
            <person name="Wayne K.J."/>
            <person name="Tettelin H."/>
            <person name="Glass J.I."/>
            <person name="Rusch D."/>
            <person name="Podicherti R."/>
            <person name="Tsui H.-C.T."/>
            <person name="Winkler M.E."/>
        </authorList>
    </citation>
    <scope>NUCLEOTIDE SEQUENCE</scope>
</reference>
<sequence>MSDERPGNLSFGSGNRLRGFQEIGLYRVNNIILVSTLYDSFILAEDGRLSEVMLTEFLDLDLHHTPRLQRVSTGAEALALARDESRYNLIITSPHVGDMSAEELAEEIVKAGLKTPVIGLAYDTRDLDSFAQASALSTVNKVFVWQGDVRILLAIVKYVEDRMNVSRDTGEMGVQAIIVIENSRRYYSSFLPVIYTELVRHTQNLLPDGMNRADKLIRIQARPKILLSTSYEEAWEFFERYQSDVLGVISDVAFPKGGVIDAEAGFEFAEQVRAFQPDVPIMLQSGSGSSDHVSRAKAANVSYVRKESPFLLNNLREFMTEGFGFGDFIFRRPDGSIVSVAKDLRQLETQLREAPAESVAFHGARNHFSRWLKARTEFDLAHFLRPRKLSDYETVEGLRDVLVQAIHDYNEQRHRGIVADFARDHFDPMRTFGRIGAGSLGGKGRGLAFANALLADERLESKFPGIRIGVPPSVILATEVFDQFLEANDLRDFAIECGDDDALAERFRSAGFPATIQQQLADLAQLMNYPLAVRSSSLLEDSPYQPFAGVYETVMLPNDEPDRVRRLLDAVKAVYLSMFRQSSKLYLNASPYRLEEEKMAVVIQKLTGVHHANRFYPDIAGVARSHNFYPIAPISAEDGIAAVALGFGATVVDGEACFRFSPAHPQQVVQFSSVDDTLRNSQRSFYALRLGQREISETDGLSTELQQMELDVAERDGSLQFVGSTFSPENDTIYDDIARQGVRLVSFAPILKHKIFPLAPLLQSLLKVGKDATGGPVEIEFACNLQSSDDQPREFAFLQLRPLALSRESSELEIGDVDREDLVCASDAVLGHGLVEHVCDLIVVNVENFDRLKTREVAEEIMRLNAVLADEDKPYILLGLGRWGSRNPHLGIPVRWDQISGARIIVEAGFEDMAITPSQGSHFFQNITASQIGYFTVNPQAGEGFIDWKWLLAQPSTTELHYVRHVRCSSPIVVKMNGQNHSGVILKPAV</sequence>
<accession>A0A381NKG6</accession>
<evidence type="ECO:0000259" key="1">
    <source>
        <dbReference type="Pfam" id="PF01326"/>
    </source>
</evidence>
<dbReference type="Gene3D" id="3.30.1490.20">
    <property type="entry name" value="ATP-grasp fold, A domain"/>
    <property type="match status" value="1"/>
</dbReference>
<dbReference type="EMBL" id="UINC01000428">
    <property type="protein sequence ID" value="SUZ55112.1"/>
    <property type="molecule type" value="Genomic_DNA"/>
</dbReference>
<feature type="domain" description="Pyruvate phosphate dikinase AMP/ATP-binding" evidence="1">
    <location>
        <begin position="439"/>
        <end position="814"/>
    </location>
</feature>
<protein>
    <recommendedName>
        <fullName evidence="1">Pyruvate phosphate dikinase AMP/ATP-binding domain-containing protein</fullName>
    </recommendedName>
</protein>
<name>A0A381NKG6_9ZZZZ</name>
<dbReference type="SUPFAM" id="SSF56059">
    <property type="entry name" value="Glutathione synthetase ATP-binding domain-like"/>
    <property type="match status" value="1"/>
</dbReference>
<organism evidence="2">
    <name type="scientific">marine metagenome</name>
    <dbReference type="NCBI Taxonomy" id="408172"/>
    <lineage>
        <taxon>unclassified sequences</taxon>
        <taxon>metagenomes</taxon>
        <taxon>ecological metagenomes</taxon>
    </lineage>
</organism>
<evidence type="ECO:0000313" key="2">
    <source>
        <dbReference type="EMBL" id="SUZ55112.1"/>
    </source>
</evidence>
<dbReference type="InterPro" id="IPR002192">
    <property type="entry name" value="PPDK_AMP/ATP-bd"/>
</dbReference>
<gene>
    <name evidence="2" type="ORF">METZ01_LOCUS7966</name>
</gene>
<dbReference type="GO" id="GO:0016301">
    <property type="term" value="F:kinase activity"/>
    <property type="evidence" value="ECO:0007669"/>
    <property type="project" value="InterPro"/>
</dbReference>
<dbReference type="AlphaFoldDB" id="A0A381NKG6"/>
<dbReference type="Pfam" id="PF01326">
    <property type="entry name" value="PPDK_N"/>
    <property type="match status" value="1"/>
</dbReference>